<feature type="domain" description="4-oxalocrotonate tautomerase-like" evidence="3">
    <location>
        <begin position="2"/>
        <end position="57"/>
    </location>
</feature>
<dbReference type="Proteomes" id="UP000552045">
    <property type="component" value="Unassembled WGS sequence"/>
</dbReference>
<dbReference type="GO" id="GO:0016853">
    <property type="term" value="F:isomerase activity"/>
    <property type="evidence" value="ECO:0007669"/>
    <property type="project" value="UniProtKB-KW"/>
</dbReference>
<name>A0A7Y9EU08_9MICO</name>
<dbReference type="Gene3D" id="3.30.429.10">
    <property type="entry name" value="Macrophage Migration Inhibitory Factor"/>
    <property type="match status" value="1"/>
</dbReference>
<dbReference type="SUPFAM" id="SSF55331">
    <property type="entry name" value="Tautomerase/MIF"/>
    <property type="match status" value="1"/>
</dbReference>
<comment type="caution">
    <text evidence="4">The sequence shown here is derived from an EMBL/GenBank/DDBJ whole genome shotgun (WGS) entry which is preliminary data.</text>
</comment>
<protein>
    <submittedName>
        <fullName evidence="4">4-oxalocrotonate tautomerase</fullName>
        <ecNumber evidence="4">5.3.2.6</ecNumber>
    </submittedName>
</protein>
<sequence length="69" mass="7383">MPIIQISIAQGRTSQQLRTLMGEVHDAAVRALDAPPASVRVLVTEVPPTQWLSGGTTLFERAAEDTGRA</sequence>
<evidence type="ECO:0000256" key="2">
    <source>
        <dbReference type="ARBA" id="ARBA00023235"/>
    </source>
</evidence>
<dbReference type="Pfam" id="PF01361">
    <property type="entry name" value="Tautomerase"/>
    <property type="match status" value="1"/>
</dbReference>
<dbReference type="PANTHER" id="PTHR35530:SF1">
    <property type="entry name" value="2-HYDROXYMUCONATE TAUTOMERASE"/>
    <property type="match status" value="1"/>
</dbReference>
<comment type="similarity">
    <text evidence="1">Belongs to the 4-oxalocrotonate tautomerase family.</text>
</comment>
<keyword evidence="2 4" id="KW-0413">Isomerase</keyword>
<reference evidence="4 5" key="1">
    <citation type="submission" date="2020-07" db="EMBL/GenBank/DDBJ databases">
        <title>Sequencing the genomes of 1000 actinobacteria strains.</title>
        <authorList>
            <person name="Klenk H.-P."/>
        </authorList>
    </citation>
    <scope>NUCLEOTIDE SEQUENCE [LARGE SCALE GENOMIC DNA]</scope>
    <source>
        <strain evidence="4 5">DSM 22185</strain>
    </source>
</reference>
<dbReference type="InterPro" id="IPR004370">
    <property type="entry name" value="4-OT-like_dom"/>
</dbReference>
<dbReference type="AlphaFoldDB" id="A0A7Y9EU08"/>
<keyword evidence="5" id="KW-1185">Reference proteome</keyword>
<evidence type="ECO:0000259" key="3">
    <source>
        <dbReference type="Pfam" id="PF01361"/>
    </source>
</evidence>
<dbReference type="EMBL" id="JACCBH010000001">
    <property type="protein sequence ID" value="NYD53779.1"/>
    <property type="molecule type" value="Genomic_DNA"/>
</dbReference>
<dbReference type="PANTHER" id="PTHR35530">
    <property type="entry name" value="TAUTOMERASE-RELATED"/>
    <property type="match status" value="1"/>
</dbReference>
<evidence type="ECO:0000313" key="4">
    <source>
        <dbReference type="EMBL" id="NYD53779.1"/>
    </source>
</evidence>
<proteinExistence type="inferred from homology"/>
<organism evidence="4 5">
    <name type="scientific">Microbacterium pseudoresistens</name>
    <dbReference type="NCBI Taxonomy" id="640634"/>
    <lineage>
        <taxon>Bacteria</taxon>
        <taxon>Bacillati</taxon>
        <taxon>Actinomycetota</taxon>
        <taxon>Actinomycetes</taxon>
        <taxon>Micrococcales</taxon>
        <taxon>Microbacteriaceae</taxon>
        <taxon>Microbacterium</taxon>
    </lineage>
</organism>
<evidence type="ECO:0000256" key="1">
    <source>
        <dbReference type="ARBA" id="ARBA00006723"/>
    </source>
</evidence>
<evidence type="ECO:0000313" key="5">
    <source>
        <dbReference type="Proteomes" id="UP000552045"/>
    </source>
</evidence>
<dbReference type="InterPro" id="IPR014347">
    <property type="entry name" value="Tautomerase/MIF_sf"/>
</dbReference>
<dbReference type="RefSeq" id="WP_179431592.1">
    <property type="nucleotide sequence ID" value="NZ_BAABLC010000007.1"/>
</dbReference>
<dbReference type="EC" id="5.3.2.6" evidence="4"/>
<accession>A0A7Y9EU08</accession>
<gene>
    <name evidence="4" type="ORF">BKA02_000834</name>
</gene>